<dbReference type="AlphaFoldDB" id="A0A646KIT4"/>
<gene>
    <name evidence="4" type="ORF">FF041_17700</name>
</gene>
<feature type="transmembrane region" description="Helical" evidence="2">
    <location>
        <begin position="188"/>
        <end position="206"/>
    </location>
</feature>
<accession>A0A646KIT4</accession>
<organism evidence="4 5">
    <name type="scientific">Streptomyces jumonjinensis</name>
    <dbReference type="NCBI Taxonomy" id="1945"/>
    <lineage>
        <taxon>Bacteria</taxon>
        <taxon>Bacillati</taxon>
        <taxon>Actinomycetota</taxon>
        <taxon>Actinomycetes</taxon>
        <taxon>Kitasatosporales</taxon>
        <taxon>Streptomycetaceae</taxon>
        <taxon>Streptomyces</taxon>
    </lineage>
</organism>
<evidence type="ECO:0008006" key="6">
    <source>
        <dbReference type="Google" id="ProtNLM"/>
    </source>
</evidence>
<keyword evidence="5" id="KW-1185">Reference proteome</keyword>
<reference evidence="4 5" key="1">
    <citation type="submission" date="2019-05" db="EMBL/GenBank/DDBJ databases">
        <title>Comparative genomics and metabolomics analyses of clavulanic acid producing Streptomyces species provides insight into specialized metabolism and evolution of beta-lactam biosynthetic gene clusters.</title>
        <authorList>
            <person name="Moore M.A."/>
            <person name="Cruz-Morales P."/>
            <person name="Barona Gomez F."/>
            <person name="Kapil T."/>
        </authorList>
    </citation>
    <scope>NUCLEOTIDE SEQUENCE [LARGE SCALE GENOMIC DNA]</scope>
    <source>
        <strain evidence="4 5">NRRL 5741</strain>
    </source>
</reference>
<evidence type="ECO:0000313" key="5">
    <source>
        <dbReference type="Proteomes" id="UP000419138"/>
    </source>
</evidence>
<comment type="caution">
    <text evidence="4">The sequence shown here is derived from an EMBL/GenBank/DDBJ whole genome shotgun (WGS) entry which is preliminary data.</text>
</comment>
<evidence type="ECO:0000256" key="2">
    <source>
        <dbReference type="SAM" id="Phobius"/>
    </source>
</evidence>
<name>A0A646KIT4_STRJU</name>
<evidence type="ECO:0000256" key="3">
    <source>
        <dbReference type="SAM" id="SignalP"/>
    </source>
</evidence>
<protein>
    <recommendedName>
        <fullName evidence="6">LPXTG cell wall anchor domain-containing protein</fullName>
    </recommendedName>
</protein>
<evidence type="ECO:0000256" key="1">
    <source>
        <dbReference type="SAM" id="MobiDB-lite"/>
    </source>
</evidence>
<proteinExistence type="predicted"/>
<dbReference type="RefSeq" id="WP_153523678.1">
    <property type="nucleotide sequence ID" value="NZ_JBEPDZ010000053.1"/>
</dbReference>
<dbReference type="OrthoDB" id="4329649at2"/>
<dbReference type="EMBL" id="VCLA01000145">
    <property type="protein sequence ID" value="MQT01980.1"/>
    <property type="molecule type" value="Genomic_DNA"/>
</dbReference>
<evidence type="ECO:0000313" key="4">
    <source>
        <dbReference type="EMBL" id="MQT01980.1"/>
    </source>
</evidence>
<feature type="region of interest" description="Disordered" evidence="1">
    <location>
        <begin position="65"/>
        <end position="126"/>
    </location>
</feature>
<keyword evidence="2" id="KW-0472">Membrane</keyword>
<feature type="chain" id="PRO_5024839365" description="LPXTG cell wall anchor domain-containing protein" evidence="3">
    <location>
        <begin position="26"/>
        <end position="216"/>
    </location>
</feature>
<keyword evidence="2" id="KW-1133">Transmembrane helix</keyword>
<keyword evidence="2" id="KW-0812">Transmembrane</keyword>
<dbReference type="Proteomes" id="UP000419138">
    <property type="component" value="Unassembled WGS sequence"/>
</dbReference>
<feature type="compositionally biased region" description="Basic and acidic residues" evidence="1">
    <location>
        <begin position="77"/>
        <end position="126"/>
    </location>
</feature>
<feature type="signal peptide" evidence="3">
    <location>
        <begin position="1"/>
        <end position="25"/>
    </location>
</feature>
<sequence>MPASRALAVAAAACAAVGLSAPVAAAGGDSQDHESVHVSLSPHAVHQGGTLTIIVRGCGRGGTITSHAFPRINLNRGDGREDDRGGDGRGGDGREDDRGGDGRGNDNNRADRGGDNRGGDNREENRGNALSVGARIHDHASPGHYNLAVRCHNNNNSSVATAQFRVLPARGALGGLGGSAAPSSAETAIGAGLVATAALGGTLFIARRRRTVGGRA</sequence>
<keyword evidence="3" id="KW-0732">Signal</keyword>